<evidence type="ECO:0000313" key="1">
    <source>
        <dbReference type="EMBL" id="MFC0203809.1"/>
    </source>
</evidence>
<sequence length="93" mass="10234">MQTERVTFLTTPEAKAALTARAAARGLSTGEYIRLAVESMPEETAEELELAALVGELAGVVPEMRASLERTARQMEETVDRVDRMLREAGVRK</sequence>
<dbReference type="Pfam" id="PF21983">
    <property type="entry name" value="NikA-like"/>
    <property type="match status" value="1"/>
</dbReference>
<reference evidence="1 2" key="1">
    <citation type="submission" date="2024-09" db="EMBL/GenBank/DDBJ databases">
        <authorList>
            <person name="Sun Q."/>
            <person name="Mori K."/>
        </authorList>
    </citation>
    <scope>NUCLEOTIDE SEQUENCE [LARGE SCALE GENOMIC DNA]</scope>
    <source>
        <strain evidence="1 2">CCM 7706</strain>
    </source>
</reference>
<dbReference type="Proteomes" id="UP001589798">
    <property type="component" value="Unassembled WGS sequence"/>
</dbReference>
<dbReference type="InterPro" id="IPR053842">
    <property type="entry name" value="NikA-like"/>
</dbReference>
<evidence type="ECO:0000313" key="2">
    <source>
        <dbReference type="Proteomes" id="UP001589798"/>
    </source>
</evidence>
<comment type="caution">
    <text evidence="1">The sequence shown here is derived from an EMBL/GenBank/DDBJ whole genome shotgun (WGS) entry which is preliminary data.</text>
</comment>
<gene>
    <name evidence="1" type="ORF">ACFFJC_05930</name>
</gene>
<protein>
    <recommendedName>
        <fullName evidence="3">Ribbon-helix-helix protein, CopG family</fullName>
    </recommendedName>
</protein>
<dbReference type="EMBL" id="JBHLWK010000009">
    <property type="protein sequence ID" value="MFC0203809.1"/>
    <property type="molecule type" value="Genomic_DNA"/>
</dbReference>
<keyword evidence="2" id="KW-1185">Reference proteome</keyword>
<name>A0ABV6CSU9_9SPHN</name>
<organism evidence="1 2">
    <name type="scientific">Novosphingobium soli</name>
    <dbReference type="NCBI Taxonomy" id="574956"/>
    <lineage>
        <taxon>Bacteria</taxon>
        <taxon>Pseudomonadati</taxon>
        <taxon>Pseudomonadota</taxon>
        <taxon>Alphaproteobacteria</taxon>
        <taxon>Sphingomonadales</taxon>
        <taxon>Sphingomonadaceae</taxon>
        <taxon>Novosphingobium</taxon>
    </lineage>
</organism>
<evidence type="ECO:0008006" key="3">
    <source>
        <dbReference type="Google" id="ProtNLM"/>
    </source>
</evidence>
<proteinExistence type="predicted"/>
<accession>A0ABV6CSU9</accession>
<dbReference type="RefSeq" id="WP_379486579.1">
    <property type="nucleotide sequence ID" value="NZ_JBHLWK010000009.1"/>
</dbReference>